<protein>
    <submittedName>
        <fullName evidence="2">Unannotated protein</fullName>
    </submittedName>
</protein>
<accession>A0A6J7ICZ6</accession>
<sequence length="129" mass="14573">MAFDSEKSKAGALAWFDAAFVQKDPDLVVAEYMGDEYIQHNPMAPDGKDGFLAFFKGFLPTVPDFHSEIKRVIAEGDIVVIHHHVKFTKDELGTAVVDIFRMDENYKVVEHWDVLQPVPEEAANSNTMF</sequence>
<dbReference type="Gene3D" id="3.10.450.50">
    <property type="match status" value="1"/>
</dbReference>
<evidence type="ECO:0000259" key="1">
    <source>
        <dbReference type="Pfam" id="PF12680"/>
    </source>
</evidence>
<dbReference type="GO" id="GO:0030638">
    <property type="term" value="P:polyketide metabolic process"/>
    <property type="evidence" value="ECO:0007669"/>
    <property type="project" value="InterPro"/>
</dbReference>
<reference evidence="2" key="1">
    <citation type="submission" date="2020-05" db="EMBL/GenBank/DDBJ databases">
        <authorList>
            <person name="Chiriac C."/>
            <person name="Salcher M."/>
            <person name="Ghai R."/>
            <person name="Kavagutti S V."/>
        </authorList>
    </citation>
    <scope>NUCLEOTIDE SEQUENCE</scope>
</reference>
<dbReference type="InterPro" id="IPR032710">
    <property type="entry name" value="NTF2-like_dom_sf"/>
</dbReference>
<dbReference type="SUPFAM" id="SSF54427">
    <property type="entry name" value="NTF2-like"/>
    <property type="match status" value="1"/>
</dbReference>
<dbReference type="InterPro" id="IPR009959">
    <property type="entry name" value="Cyclase_SnoaL-like"/>
</dbReference>
<dbReference type="InterPro" id="IPR037401">
    <property type="entry name" value="SnoaL-like"/>
</dbReference>
<proteinExistence type="predicted"/>
<name>A0A6J7ICZ6_9ZZZZ</name>
<organism evidence="2">
    <name type="scientific">freshwater metagenome</name>
    <dbReference type="NCBI Taxonomy" id="449393"/>
    <lineage>
        <taxon>unclassified sequences</taxon>
        <taxon>metagenomes</taxon>
        <taxon>ecological metagenomes</taxon>
    </lineage>
</organism>
<dbReference type="EMBL" id="CAFBMX010000004">
    <property type="protein sequence ID" value="CAB4929078.1"/>
    <property type="molecule type" value="Genomic_DNA"/>
</dbReference>
<dbReference type="Pfam" id="PF12680">
    <property type="entry name" value="SnoaL_2"/>
    <property type="match status" value="1"/>
</dbReference>
<evidence type="ECO:0000313" key="2">
    <source>
        <dbReference type="EMBL" id="CAB4929078.1"/>
    </source>
</evidence>
<gene>
    <name evidence="2" type="ORF">UFOPK3674_01044</name>
</gene>
<dbReference type="PANTHER" id="PTHR38436">
    <property type="entry name" value="POLYKETIDE CYCLASE SNOAL-LIKE DOMAIN"/>
    <property type="match status" value="1"/>
</dbReference>
<dbReference type="AlphaFoldDB" id="A0A6J7ICZ6"/>
<feature type="domain" description="SnoaL-like" evidence="1">
    <location>
        <begin position="14"/>
        <end position="111"/>
    </location>
</feature>
<dbReference type="PANTHER" id="PTHR38436:SF1">
    <property type="entry name" value="ESTER CYCLASE"/>
    <property type="match status" value="1"/>
</dbReference>